<evidence type="ECO:0000256" key="6">
    <source>
        <dbReference type="ARBA" id="ARBA00023163"/>
    </source>
</evidence>
<evidence type="ECO:0000256" key="5">
    <source>
        <dbReference type="ARBA" id="ARBA00023015"/>
    </source>
</evidence>
<reference evidence="10" key="1">
    <citation type="submission" date="2021-09" db="EMBL/GenBank/DDBJ databases">
        <authorList>
            <consortium name="AG Swart"/>
            <person name="Singh M."/>
            <person name="Singh A."/>
            <person name="Seah K."/>
            <person name="Emmerich C."/>
        </authorList>
    </citation>
    <scope>NUCLEOTIDE SEQUENCE</scope>
    <source>
        <strain evidence="10">ATCC30299</strain>
    </source>
</reference>
<evidence type="ECO:0000256" key="1">
    <source>
        <dbReference type="ARBA" id="ARBA00004123"/>
    </source>
</evidence>
<sequence length="198" mass="22514">MQRNSFMGSFWLLPRPCILDAFHSAESKTAYKCSSCNLNFGSEVALFIHRFSNNTNTDRNAAIQEHVQVKSSSASEPQATPQALGMAITQLPLPTPNDLGSMHCHLCNKDFISPKGLQQHIGKVHNQEGKNAKCPVCNKEFKHKHAVKFHMIQVHDKSTRISCIYCQKILYNKYLLDIHVDKCLMRENSPFFRPQNNI</sequence>
<evidence type="ECO:0000256" key="7">
    <source>
        <dbReference type="ARBA" id="ARBA00023242"/>
    </source>
</evidence>
<dbReference type="GO" id="GO:0006357">
    <property type="term" value="P:regulation of transcription by RNA polymerase II"/>
    <property type="evidence" value="ECO:0007669"/>
    <property type="project" value="TreeGrafter"/>
</dbReference>
<dbReference type="InterPro" id="IPR013087">
    <property type="entry name" value="Znf_C2H2_type"/>
</dbReference>
<dbReference type="GO" id="GO:0008270">
    <property type="term" value="F:zinc ion binding"/>
    <property type="evidence" value="ECO:0007669"/>
    <property type="project" value="UniProtKB-KW"/>
</dbReference>
<keyword evidence="3 8" id="KW-0863">Zinc-finger</keyword>
<dbReference type="Proteomes" id="UP001162131">
    <property type="component" value="Unassembled WGS sequence"/>
</dbReference>
<dbReference type="SUPFAM" id="SSF57667">
    <property type="entry name" value="beta-beta-alpha zinc fingers"/>
    <property type="match status" value="1"/>
</dbReference>
<dbReference type="SMART" id="SM00355">
    <property type="entry name" value="ZnF_C2H2"/>
    <property type="match status" value="3"/>
</dbReference>
<name>A0AAU9IRS9_9CILI</name>
<evidence type="ECO:0000256" key="2">
    <source>
        <dbReference type="ARBA" id="ARBA00022723"/>
    </source>
</evidence>
<keyword evidence="7" id="KW-0539">Nucleus</keyword>
<keyword evidence="4" id="KW-0862">Zinc</keyword>
<protein>
    <recommendedName>
        <fullName evidence="9">C2H2-type domain-containing protein</fullName>
    </recommendedName>
</protein>
<dbReference type="PROSITE" id="PS50157">
    <property type="entry name" value="ZINC_FINGER_C2H2_2"/>
    <property type="match status" value="2"/>
</dbReference>
<comment type="subcellular location">
    <subcellularLocation>
        <location evidence="1">Nucleus</location>
    </subcellularLocation>
</comment>
<dbReference type="InterPro" id="IPR036236">
    <property type="entry name" value="Znf_C2H2_sf"/>
</dbReference>
<evidence type="ECO:0000256" key="3">
    <source>
        <dbReference type="ARBA" id="ARBA00022771"/>
    </source>
</evidence>
<evidence type="ECO:0000256" key="4">
    <source>
        <dbReference type="ARBA" id="ARBA00022833"/>
    </source>
</evidence>
<evidence type="ECO:0000313" key="10">
    <source>
        <dbReference type="EMBL" id="CAG9314864.1"/>
    </source>
</evidence>
<dbReference type="GO" id="GO:0005634">
    <property type="term" value="C:nucleus"/>
    <property type="evidence" value="ECO:0007669"/>
    <property type="project" value="UniProtKB-SubCell"/>
</dbReference>
<evidence type="ECO:0000256" key="8">
    <source>
        <dbReference type="PROSITE-ProRule" id="PRU00042"/>
    </source>
</evidence>
<feature type="domain" description="C2H2-type" evidence="9">
    <location>
        <begin position="132"/>
        <end position="160"/>
    </location>
</feature>
<keyword evidence="11" id="KW-1185">Reference proteome</keyword>
<keyword evidence="2" id="KW-0479">Metal-binding</keyword>
<comment type="caution">
    <text evidence="10">The sequence shown here is derived from an EMBL/GenBank/DDBJ whole genome shotgun (WGS) entry which is preliminary data.</text>
</comment>
<accession>A0AAU9IRS9</accession>
<organism evidence="10 11">
    <name type="scientific">Blepharisma stoltei</name>
    <dbReference type="NCBI Taxonomy" id="1481888"/>
    <lineage>
        <taxon>Eukaryota</taxon>
        <taxon>Sar</taxon>
        <taxon>Alveolata</taxon>
        <taxon>Ciliophora</taxon>
        <taxon>Postciliodesmatophora</taxon>
        <taxon>Heterotrichea</taxon>
        <taxon>Heterotrichida</taxon>
        <taxon>Blepharismidae</taxon>
        <taxon>Blepharisma</taxon>
    </lineage>
</organism>
<evidence type="ECO:0000259" key="9">
    <source>
        <dbReference type="PROSITE" id="PS50157"/>
    </source>
</evidence>
<feature type="domain" description="C2H2-type" evidence="9">
    <location>
        <begin position="102"/>
        <end position="130"/>
    </location>
</feature>
<proteinExistence type="predicted"/>
<dbReference type="Pfam" id="PF12874">
    <property type="entry name" value="zf-met"/>
    <property type="match status" value="1"/>
</dbReference>
<dbReference type="PANTHER" id="PTHR46179">
    <property type="entry name" value="ZINC FINGER PROTEIN"/>
    <property type="match status" value="1"/>
</dbReference>
<dbReference type="AlphaFoldDB" id="A0AAU9IRS9"/>
<evidence type="ECO:0000313" key="11">
    <source>
        <dbReference type="Proteomes" id="UP001162131"/>
    </source>
</evidence>
<keyword evidence="6" id="KW-0804">Transcription</keyword>
<dbReference type="PROSITE" id="PS00028">
    <property type="entry name" value="ZINC_FINGER_C2H2_1"/>
    <property type="match status" value="2"/>
</dbReference>
<dbReference type="PANTHER" id="PTHR46179:SF13">
    <property type="entry name" value="C2H2-TYPE DOMAIN-CONTAINING PROTEIN"/>
    <property type="match status" value="1"/>
</dbReference>
<keyword evidence="5" id="KW-0805">Transcription regulation</keyword>
<dbReference type="Gene3D" id="3.30.160.60">
    <property type="entry name" value="Classic Zinc Finger"/>
    <property type="match status" value="2"/>
</dbReference>
<dbReference type="EMBL" id="CAJZBQ010000013">
    <property type="protein sequence ID" value="CAG9314864.1"/>
    <property type="molecule type" value="Genomic_DNA"/>
</dbReference>
<dbReference type="InterPro" id="IPR051061">
    <property type="entry name" value="Zinc_finger_trans_reg"/>
</dbReference>
<gene>
    <name evidence="10" type="ORF">BSTOLATCC_MIC12650</name>
</gene>